<dbReference type="AlphaFoldDB" id="A0A975PGV3"/>
<dbReference type="SUPFAM" id="SSF50630">
    <property type="entry name" value="Acid proteases"/>
    <property type="match status" value="1"/>
</dbReference>
<proteinExistence type="predicted"/>
<feature type="domain" description="Peptidase A2" evidence="2">
    <location>
        <begin position="198"/>
        <end position="210"/>
    </location>
</feature>
<dbReference type="RefSeq" id="WP_211634453.1">
    <property type="nucleotide sequence ID" value="NZ_CP073100.1"/>
</dbReference>
<keyword evidence="4" id="KW-1185">Reference proteome</keyword>
<dbReference type="InterPro" id="IPR021109">
    <property type="entry name" value="Peptidase_aspartic_dom_sf"/>
</dbReference>
<dbReference type="Gene3D" id="2.40.70.10">
    <property type="entry name" value="Acid Proteases"/>
    <property type="match status" value="1"/>
</dbReference>
<dbReference type="Gene3D" id="2.30.42.10">
    <property type="match status" value="1"/>
</dbReference>
<keyword evidence="1" id="KW-0378">Hydrolase</keyword>
<reference evidence="3" key="1">
    <citation type="submission" date="2021-04" db="EMBL/GenBank/DDBJ databases">
        <title>Luteolibacter sp. 32A isolated from the skin of an Anderson's salamander (Ambystoma andersonii).</title>
        <authorList>
            <person name="Spergser J."/>
            <person name="Busse H.-J."/>
        </authorList>
    </citation>
    <scope>NUCLEOTIDE SEQUENCE</scope>
    <source>
        <strain evidence="3">32A</strain>
    </source>
</reference>
<evidence type="ECO:0000313" key="3">
    <source>
        <dbReference type="EMBL" id="QUE53109.1"/>
    </source>
</evidence>
<dbReference type="PROSITE" id="PS50175">
    <property type="entry name" value="ASP_PROT_RETROV"/>
    <property type="match status" value="1"/>
</dbReference>
<evidence type="ECO:0000259" key="2">
    <source>
        <dbReference type="PROSITE" id="PS50175"/>
    </source>
</evidence>
<gene>
    <name evidence="3" type="ORF">KBB96_09475</name>
</gene>
<dbReference type="InterPro" id="IPR036034">
    <property type="entry name" value="PDZ_sf"/>
</dbReference>
<keyword evidence="3" id="KW-0645">Protease</keyword>
<dbReference type="GO" id="GO:0004190">
    <property type="term" value="F:aspartic-type endopeptidase activity"/>
    <property type="evidence" value="ECO:0007669"/>
    <property type="project" value="InterPro"/>
</dbReference>
<sequence length="397" mass="43139">MMRFHLRLLPAVCVGVVWTASWLPALHAKASDRAEEEAADERILCEGLVPPGPVKPLVQAEIAGKDHLFIFDTGSRYPLLIDREIGPALGEMIREAGSKEHAQGSYALPEVRLGELSLPPAERPGVEIGMMKGTFGIQLDGIIGWPVLAGNTLYLDHDHNRFGIIRGDWRLSPDATSIPILEEDNRPYLKLEMGGSVVKFLVDTGADSVVSFNDGEYDRLVEEGFIQAIGNNQKTLNSDGVHPVRNGVFLKGTLLGIDLKGLRVTTNPRVENILGELLLMKLNVAMSRSALRFAYEARKNPEAPVSTDLMLGIIFAYQGGHPTVLRLKGGGTGEAAGLEIGDVVSSIAEMGERPIHAITLNELCREKAGQTIHLKITRNGAPLEKEMKLPAAISAWN</sequence>
<accession>A0A975PGV3</accession>
<dbReference type="EMBL" id="CP073100">
    <property type="protein sequence ID" value="QUE53109.1"/>
    <property type="molecule type" value="Genomic_DNA"/>
</dbReference>
<organism evidence="3 4">
    <name type="scientific">Luteolibacter ambystomatis</name>
    <dbReference type="NCBI Taxonomy" id="2824561"/>
    <lineage>
        <taxon>Bacteria</taxon>
        <taxon>Pseudomonadati</taxon>
        <taxon>Verrucomicrobiota</taxon>
        <taxon>Verrucomicrobiia</taxon>
        <taxon>Verrucomicrobiales</taxon>
        <taxon>Verrucomicrobiaceae</taxon>
        <taxon>Luteolibacter</taxon>
    </lineage>
</organism>
<evidence type="ECO:0000313" key="4">
    <source>
        <dbReference type="Proteomes" id="UP000676169"/>
    </source>
</evidence>
<evidence type="ECO:0000256" key="1">
    <source>
        <dbReference type="ARBA" id="ARBA00022801"/>
    </source>
</evidence>
<protein>
    <submittedName>
        <fullName evidence="3">Aspartyl protease family protein</fullName>
    </submittedName>
</protein>
<dbReference type="GO" id="GO:0006508">
    <property type="term" value="P:proteolysis"/>
    <property type="evidence" value="ECO:0007669"/>
    <property type="project" value="UniProtKB-KW"/>
</dbReference>
<dbReference type="InterPro" id="IPR001995">
    <property type="entry name" value="Peptidase_A2_cat"/>
</dbReference>
<dbReference type="SUPFAM" id="SSF50156">
    <property type="entry name" value="PDZ domain-like"/>
    <property type="match status" value="1"/>
</dbReference>
<name>A0A975PGV3_9BACT</name>
<dbReference type="Proteomes" id="UP000676169">
    <property type="component" value="Chromosome"/>
</dbReference>
<dbReference type="KEGG" id="lamb:KBB96_09475"/>